<reference evidence="2" key="1">
    <citation type="journal article" date="2015" name="Nature">
        <title>Complex archaea that bridge the gap between prokaryotes and eukaryotes.</title>
        <authorList>
            <person name="Spang A."/>
            <person name="Saw J.H."/>
            <person name="Jorgensen S.L."/>
            <person name="Zaremba-Niedzwiedzka K."/>
            <person name="Martijn J."/>
            <person name="Lind A.E."/>
            <person name="van Eijk R."/>
            <person name="Schleper C."/>
            <person name="Guy L."/>
            <person name="Ettema T.J."/>
        </authorList>
    </citation>
    <scope>NUCLEOTIDE SEQUENCE</scope>
</reference>
<dbReference type="EMBL" id="LAZR01001509">
    <property type="protein sequence ID" value="KKN43472.1"/>
    <property type="molecule type" value="Genomic_DNA"/>
</dbReference>
<dbReference type="AlphaFoldDB" id="A0A0F9R2Q7"/>
<proteinExistence type="predicted"/>
<organism evidence="2">
    <name type="scientific">marine sediment metagenome</name>
    <dbReference type="NCBI Taxonomy" id="412755"/>
    <lineage>
        <taxon>unclassified sequences</taxon>
        <taxon>metagenomes</taxon>
        <taxon>ecological metagenomes</taxon>
    </lineage>
</organism>
<protein>
    <submittedName>
        <fullName evidence="2">Uncharacterized protein</fullName>
    </submittedName>
</protein>
<comment type="caution">
    <text evidence="2">The sequence shown here is derived from an EMBL/GenBank/DDBJ whole genome shotgun (WGS) entry which is preliminary data.</text>
</comment>
<feature type="compositionally biased region" description="Polar residues" evidence="1">
    <location>
        <begin position="152"/>
        <end position="177"/>
    </location>
</feature>
<sequence length="177" mass="18927">MTITFGDATQAPVPIQIGTQKFVMAPLTFADWGEIERTAKSRVLALAHTECRVAVTIEDKSAIMAAATAEARLITASDTTSIVSSVESMVDMMWLSLRKSAPGMERERAEWVLGDLQRGAELTNRLLLLSLRLEVADDESTDDKKEAATGEVNPSTSEPCSAASASNTDGPPSRLAS</sequence>
<evidence type="ECO:0000256" key="1">
    <source>
        <dbReference type="SAM" id="MobiDB-lite"/>
    </source>
</evidence>
<evidence type="ECO:0000313" key="2">
    <source>
        <dbReference type="EMBL" id="KKN43472.1"/>
    </source>
</evidence>
<accession>A0A0F9R2Q7</accession>
<feature type="region of interest" description="Disordered" evidence="1">
    <location>
        <begin position="137"/>
        <end position="177"/>
    </location>
</feature>
<gene>
    <name evidence="2" type="ORF">LCGC14_0702970</name>
</gene>
<name>A0A0F9R2Q7_9ZZZZ</name>